<dbReference type="Pfam" id="PF03473">
    <property type="entry name" value="MOSC"/>
    <property type="match status" value="1"/>
</dbReference>
<dbReference type="Gene3D" id="2.40.33.20">
    <property type="entry name" value="PK beta-barrel domain-like"/>
    <property type="match status" value="1"/>
</dbReference>
<dbReference type="AlphaFoldDB" id="A0A2A7YE31"/>
<dbReference type="PANTHER" id="PTHR36930:SF1">
    <property type="entry name" value="MOSC DOMAIN-CONTAINING PROTEIN"/>
    <property type="match status" value="1"/>
</dbReference>
<gene>
    <name evidence="1" type="ORF">CON73_30390</name>
</gene>
<dbReference type="GO" id="GO:0030151">
    <property type="term" value="F:molybdenum ion binding"/>
    <property type="evidence" value="ECO:0007669"/>
    <property type="project" value="InterPro"/>
</dbReference>
<protein>
    <submittedName>
        <fullName evidence="1">MOSC domain-containing protein</fullName>
    </submittedName>
</protein>
<dbReference type="Pfam" id="PF03476">
    <property type="entry name" value="MOSC_N"/>
    <property type="match status" value="1"/>
</dbReference>
<dbReference type="GO" id="GO:0003824">
    <property type="term" value="F:catalytic activity"/>
    <property type="evidence" value="ECO:0007669"/>
    <property type="project" value="InterPro"/>
</dbReference>
<dbReference type="InterPro" id="IPR011037">
    <property type="entry name" value="Pyrv_Knase-like_insert_dom_sf"/>
</dbReference>
<evidence type="ECO:0000313" key="1">
    <source>
        <dbReference type="EMBL" id="PGG79875.1"/>
    </source>
</evidence>
<dbReference type="InterPro" id="IPR052716">
    <property type="entry name" value="MOSC_domain"/>
</dbReference>
<dbReference type="EMBL" id="NVOI01000169">
    <property type="protein sequence ID" value="PGG79875.1"/>
    <property type="molecule type" value="Genomic_DNA"/>
</dbReference>
<evidence type="ECO:0000313" key="2">
    <source>
        <dbReference type="Proteomes" id="UP000225320"/>
    </source>
</evidence>
<accession>A0A2A7YE31</accession>
<organism evidence="1 2">
    <name type="scientific">Bacillus toyonensis</name>
    <dbReference type="NCBI Taxonomy" id="155322"/>
    <lineage>
        <taxon>Bacteria</taxon>
        <taxon>Bacillati</taxon>
        <taxon>Bacillota</taxon>
        <taxon>Bacilli</taxon>
        <taxon>Bacillales</taxon>
        <taxon>Bacillaceae</taxon>
        <taxon>Bacillus</taxon>
        <taxon>Bacillus cereus group</taxon>
    </lineage>
</organism>
<name>A0A2A7YE31_9BACI</name>
<dbReference type="SUPFAM" id="SSF50800">
    <property type="entry name" value="PK beta-barrel domain-like"/>
    <property type="match status" value="1"/>
</dbReference>
<dbReference type="Proteomes" id="UP000225320">
    <property type="component" value="Unassembled WGS sequence"/>
</dbReference>
<comment type="caution">
    <text evidence="1">The sequence shown here is derived from an EMBL/GenBank/DDBJ whole genome shotgun (WGS) entry which is preliminary data.</text>
</comment>
<dbReference type="PROSITE" id="PS51340">
    <property type="entry name" value="MOSC"/>
    <property type="match status" value="1"/>
</dbReference>
<dbReference type="InterPro" id="IPR005303">
    <property type="entry name" value="MOCOS_middle"/>
</dbReference>
<sequence length="239" mass="27408">MIIGELKEIVRHPIKSFRGENVQQTYIASYGLYGDRSHAFLDETRPGKYLTATQLPEMIGYTASFIGKESLDIYPPIKIISPEGKIYKWGDQELLKELEQKSNRQIEGIQYSPQQVPLGAIEEEHVLIVTDTSLQKMSNLWGQDVNHRRFRPNLIFSLYENIPFAEDTWFGKCIRIGEVELEIVRHCERCMIITIDPNTLTLETTLLKTIVQKRNNHFGVYASVIKPGKVNIGDSIVLK</sequence>
<dbReference type="RefSeq" id="WP_098070893.1">
    <property type="nucleotide sequence ID" value="NZ_NUCI01000082.1"/>
</dbReference>
<dbReference type="InterPro" id="IPR005302">
    <property type="entry name" value="MoCF_Sase_C"/>
</dbReference>
<reference evidence="1 2" key="1">
    <citation type="submission" date="2017-09" db="EMBL/GenBank/DDBJ databases">
        <title>Large-scale bioinformatics analysis of Bacillus genomes uncovers conserved roles of natural products in bacterial physiology.</title>
        <authorList>
            <consortium name="Agbiome Team Llc"/>
            <person name="Bleich R.M."/>
            <person name="Grubbs K.J."/>
            <person name="Santa Maria K.C."/>
            <person name="Allen S.E."/>
            <person name="Farag S."/>
            <person name="Shank E.A."/>
            <person name="Bowers A."/>
        </authorList>
    </citation>
    <scope>NUCLEOTIDE SEQUENCE [LARGE SCALE GENOMIC DNA]</scope>
    <source>
        <strain evidence="1 2">AFS094862</strain>
    </source>
</reference>
<dbReference type="PANTHER" id="PTHR36930">
    <property type="entry name" value="METAL-SULFUR CLUSTER BIOSYNTHESIS PROTEINS YUAD-RELATED"/>
    <property type="match status" value="1"/>
</dbReference>
<dbReference type="GO" id="GO:0030170">
    <property type="term" value="F:pyridoxal phosphate binding"/>
    <property type="evidence" value="ECO:0007669"/>
    <property type="project" value="InterPro"/>
</dbReference>
<proteinExistence type="predicted"/>